<proteinExistence type="inferred from homology"/>
<dbReference type="InterPro" id="IPR016174">
    <property type="entry name" value="Di-haem_cyt_TM"/>
</dbReference>
<feature type="transmembrane region" description="Helical" evidence="19">
    <location>
        <begin position="141"/>
        <end position="159"/>
    </location>
</feature>
<keyword evidence="14 19" id="KW-0496">Mitochondrion</keyword>
<evidence type="ECO:0000256" key="18">
    <source>
        <dbReference type="PIRSR" id="PIRSR038885-2"/>
    </source>
</evidence>
<dbReference type="InterPro" id="IPR005798">
    <property type="entry name" value="Cyt_b/b6_C"/>
</dbReference>
<dbReference type="InterPro" id="IPR036150">
    <property type="entry name" value="Cyt_b/b6_C_sf"/>
</dbReference>
<feature type="domain" description="Cytochrome b/b6 N-terminal region profile" evidence="20">
    <location>
        <begin position="1"/>
        <end position="210"/>
    </location>
</feature>
<dbReference type="CDD" id="cd00284">
    <property type="entry name" value="Cytochrome_b_N"/>
    <property type="match status" value="1"/>
</dbReference>
<dbReference type="InterPro" id="IPR048260">
    <property type="entry name" value="Cytochrome_b_C_euk/bac"/>
</dbReference>
<dbReference type="EMBL" id="AY669411">
    <property type="protein sequence ID" value="AAV85624.1"/>
    <property type="molecule type" value="Genomic_DNA"/>
</dbReference>
<keyword evidence="9" id="KW-0999">Mitochondrion inner membrane</keyword>
<sequence length="379" mass="42403">MAPNLRKSHPLLKMVNNSLIDLPTPPNISTWWNFGSLLGVCLMTQILTGLLLAAHYTADTSLAFSSVANMCRNVQYGWLIRNLHANGASFFFICIYLHIARGFYYGSYLYKETWNTGIILLLTLMATAFVGYVLPWGQMSFWGATVITNLFSAIPYIGHTLVEWAWGGFSVDNPTLTRFFTLHFLLPFMITSLVLVHLTFLHESGSNNPLGISSNCDKIPFHPYFSLKDLLGFTIMLPLLTALTLFSPNLLGDPENFTPANPLVTPPHIKPEWYFLFAYAILRSIPNKLGGVLALAASVLILFLSPLLHKSKQRTMAFRPASQLLFWTLAANLFILTWVGSQPVEHPFITIGQLASLTYFTIILILLPITSSLENKILN</sequence>
<dbReference type="InterPro" id="IPR027387">
    <property type="entry name" value="Cytb/b6-like_sf"/>
</dbReference>
<dbReference type="EMBL" id="AY669410">
    <property type="protein sequence ID" value="AAV85623.1"/>
    <property type="molecule type" value="Genomic_DNA"/>
</dbReference>
<feature type="transmembrane region" description="Helical" evidence="19">
    <location>
        <begin position="31"/>
        <end position="58"/>
    </location>
</feature>
<keyword evidence="8 18" id="KW-0479">Metal-binding</keyword>
<keyword evidence="13" id="KW-0830">Ubiquinone</keyword>
<gene>
    <name evidence="23" type="primary">cytb</name>
</gene>
<comment type="similarity">
    <text evidence="16 19">Belongs to the cytochrome b family.</text>
</comment>
<comment type="subcellular location">
    <subcellularLocation>
        <location evidence="2">Mitochondrion inner membrane</location>
        <topology evidence="2">Multi-pass membrane protein</topology>
    </subcellularLocation>
</comment>
<evidence type="ECO:0000313" key="23">
    <source>
        <dbReference type="EMBL" id="AAV85624.1"/>
    </source>
</evidence>
<accession>Q49R94</accession>
<name>Q49R94_9PSIT</name>
<feature type="transmembrane region" description="Helical" evidence="19">
    <location>
        <begin position="289"/>
        <end position="309"/>
    </location>
</feature>
<evidence type="ECO:0000256" key="10">
    <source>
        <dbReference type="ARBA" id="ARBA00022982"/>
    </source>
</evidence>
<dbReference type="SUPFAM" id="SSF81648">
    <property type="entry name" value="a domain/subunit of cytochrome bc1 complex (Ubiquinol-cytochrome c reductase)"/>
    <property type="match status" value="1"/>
</dbReference>
<dbReference type="SUPFAM" id="SSF81342">
    <property type="entry name" value="Transmembrane di-heme cytochromes"/>
    <property type="match status" value="1"/>
</dbReference>
<feature type="transmembrane region" description="Helical" evidence="19">
    <location>
        <begin position="230"/>
        <end position="251"/>
    </location>
</feature>
<dbReference type="PANTHER" id="PTHR19271:SF16">
    <property type="entry name" value="CYTOCHROME B"/>
    <property type="match status" value="1"/>
</dbReference>
<keyword evidence="15 19" id="KW-0472">Membrane</keyword>
<comment type="cofactor">
    <cofactor evidence="18">
        <name>heme</name>
        <dbReference type="ChEBI" id="CHEBI:30413"/>
    </cofactor>
    <text evidence="18">Binds 2 heme groups non-covalently.</text>
</comment>
<evidence type="ECO:0000256" key="4">
    <source>
        <dbReference type="ARBA" id="ARBA00022448"/>
    </source>
</evidence>
<evidence type="ECO:0000256" key="7">
    <source>
        <dbReference type="ARBA" id="ARBA00022692"/>
    </source>
</evidence>
<evidence type="ECO:0000256" key="13">
    <source>
        <dbReference type="ARBA" id="ARBA00023075"/>
    </source>
</evidence>
<feature type="transmembrane region" description="Helical" evidence="19">
    <location>
        <begin position="179"/>
        <end position="201"/>
    </location>
</feature>
<dbReference type="GO" id="GO:0046872">
    <property type="term" value="F:metal ion binding"/>
    <property type="evidence" value="ECO:0007669"/>
    <property type="project" value="UniProtKB-UniRule"/>
</dbReference>
<keyword evidence="6 19" id="KW-0679">Respiratory chain</keyword>
<protein>
    <recommendedName>
        <fullName evidence="3 19">Cytochrome b</fullName>
    </recommendedName>
</protein>
<dbReference type="CDD" id="cd00290">
    <property type="entry name" value="cytochrome_b_C"/>
    <property type="match status" value="1"/>
</dbReference>
<dbReference type="InterPro" id="IPR048259">
    <property type="entry name" value="Cytochrome_b_N_euk/bac"/>
</dbReference>
<evidence type="ECO:0000256" key="8">
    <source>
        <dbReference type="ARBA" id="ARBA00022723"/>
    </source>
</evidence>
<comment type="function">
    <text evidence="1 19">Component of the ubiquinol-cytochrome c reductase complex (complex III or cytochrome b-c1 complex) that is part of the mitochondrial respiratory chain. The b-c1 complex mediates electron transfer from ubiquinol to cytochrome c. Contributes to the generation of a proton gradient across the mitochondrial membrane that is then used for ATP synthesis.</text>
</comment>
<evidence type="ECO:0000259" key="20">
    <source>
        <dbReference type="PROSITE" id="PS51002"/>
    </source>
</evidence>
<feature type="binding site" description="axial binding residue" evidence="18">
    <location>
        <position position="183"/>
    </location>
    <ligand>
        <name>heme b</name>
        <dbReference type="ChEBI" id="CHEBI:60344"/>
        <label>b562</label>
    </ligand>
    <ligandPart>
        <name>Fe</name>
        <dbReference type="ChEBI" id="CHEBI:18248"/>
    </ligandPart>
</feature>
<dbReference type="InterPro" id="IPR030689">
    <property type="entry name" value="Cytochrome_b"/>
</dbReference>
<evidence type="ECO:0000256" key="11">
    <source>
        <dbReference type="ARBA" id="ARBA00022989"/>
    </source>
</evidence>
<evidence type="ECO:0000313" key="22">
    <source>
        <dbReference type="EMBL" id="AAV85623.1"/>
    </source>
</evidence>
<evidence type="ECO:0000256" key="17">
    <source>
        <dbReference type="PIRSR" id="PIRSR038885-1"/>
    </source>
</evidence>
<evidence type="ECO:0000256" key="15">
    <source>
        <dbReference type="ARBA" id="ARBA00023136"/>
    </source>
</evidence>
<dbReference type="GO" id="GO:0016491">
    <property type="term" value="F:oxidoreductase activity"/>
    <property type="evidence" value="ECO:0007669"/>
    <property type="project" value="UniProtKB-UniRule"/>
</dbReference>
<evidence type="ECO:0000313" key="24">
    <source>
        <dbReference type="EMBL" id="AAV85625.1"/>
    </source>
</evidence>
<feature type="transmembrane region" description="Helical" evidence="19">
    <location>
        <begin position="347"/>
        <end position="369"/>
    </location>
</feature>
<feature type="transmembrane region" description="Helical" evidence="19">
    <location>
        <begin position="114"/>
        <end position="134"/>
    </location>
</feature>
<dbReference type="AlphaFoldDB" id="Q49R94"/>
<keyword evidence="7 19" id="KW-0812">Transmembrane</keyword>
<feature type="binding site" description="axial binding residue" evidence="18">
    <location>
        <position position="197"/>
    </location>
    <ligand>
        <name>heme b</name>
        <dbReference type="ChEBI" id="CHEBI:60344"/>
        <label>b566</label>
    </ligand>
    <ligandPart>
        <name>Fe</name>
        <dbReference type="ChEBI" id="CHEBI:18248"/>
    </ligandPart>
</feature>
<comment type="cofactor">
    <cofactor evidence="19">
        <name>heme b</name>
        <dbReference type="ChEBI" id="CHEBI:60344"/>
    </cofactor>
    <text evidence="19">Binds 2 heme groups non-covalently.</text>
</comment>
<dbReference type="PROSITE" id="PS51002">
    <property type="entry name" value="CYTB_NTER"/>
    <property type="match status" value="1"/>
</dbReference>
<geneLocation type="mitochondrion" evidence="23"/>
<feature type="binding site" description="axial binding residue" evidence="18">
    <location>
        <position position="98"/>
    </location>
    <ligand>
        <name>heme b</name>
        <dbReference type="ChEBI" id="CHEBI:60344"/>
        <label>b566</label>
    </ligand>
    <ligandPart>
        <name>Fe</name>
        <dbReference type="ChEBI" id="CHEBI:18248"/>
    </ligandPart>
</feature>
<evidence type="ECO:0000256" key="3">
    <source>
        <dbReference type="ARBA" id="ARBA00013531"/>
    </source>
</evidence>
<dbReference type="FunFam" id="1.20.810.10:FF:000002">
    <property type="entry name" value="Cytochrome b"/>
    <property type="match status" value="1"/>
</dbReference>
<evidence type="ECO:0000256" key="6">
    <source>
        <dbReference type="ARBA" id="ARBA00022660"/>
    </source>
</evidence>
<keyword evidence="5 18" id="KW-0349">Heme</keyword>
<dbReference type="GO" id="GO:0008121">
    <property type="term" value="F:quinol-cytochrome-c reductase activity"/>
    <property type="evidence" value="ECO:0007669"/>
    <property type="project" value="InterPro"/>
</dbReference>
<reference evidence="23" key="1">
    <citation type="journal article" date="2005" name="J. Biogeogr.">
        <title>Historical biogeography and diversification within the Neotropical parrot genus Pionopsitta (Aves: Psittacidae).</title>
        <authorList>
            <person name="Ribas C.C."/>
            <person name="Gaban-Lima R."/>
            <person name="Miyaki C.Y."/>
            <person name="Cracraft J."/>
        </authorList>
    </citation>
    <scope>NUCLEOTIDE SEQUENCE</scope>
    <source>
        <strain evidence="23">4412</strain>
        <strain evidence="22">5056</strain>
        <strain evidence="24">5077</strain>
    </source>
</reference>
<dbReference type="EMBL" id="AY669412">
    <property type="protein sequence ID" value="AAV85625.1"/>
    <property type="molecule type" value="Genomic_DNA"/>
</dbReference>
<feature type="transmembrane region" description="Helical" evidence="19">
    <location>
        <begin position="321"/>
        <end position="341"/>
    </location>
</feature>
<dbReference type="PROSITE" id="PS51003">
    <property type="entry name" value="CYTB_CTER"/>
    <property type="match status" value="1"/>
</dbReference>
<evidence type="ECO:0000259" key="21">
    <source>
        <dbReference type="PROSITE" id="PS51003"/>
    </source>
</evidence>
<feature type="binding site" description="axial binding residue" evidence="18">
    <location>
        <position position="84"/>
    </location>
    <ligand>
        <name>heme b</name>
        <dbReference type="ChEBI" id="CHEBI:60344"/>
        <label>b562</label>
    </ligand>
    <ligandPart>
        <name>Fe</name>
        <dbReference type="ChEBI" id="CHEBI:18248"/>
    </ligandPart>
</feature>
<feature type="transmembrane region" description="Helical" evidence="19">
    <location>
        <begin position="79"/>
        <end position="99"/>
    </location>
</feature>
<feature type="domain" description="Cytochrome b/b6 C-terminal region profile" evidence="21">
    <location>
        <begin position="211"/>
        <end position="379"/>
    </location>
</feature>
<keyword evidence="4 19" id="KW-0813">Transport</keyword>
<evidence type="ECO:0000256" key="9">
    <source>
        <dbReference type="ARBA" id="ARBA00022792"/>
    </source>
</evidence>
<dbReference type="Gene3D" id="1.20.810.10">
    <property type="entry name" value="Cytochrome Bc1 Complex, Chain C"/>
    <property type="match status" value="1"/>
</dbReference>
<evidence type="ECO:0000256" key="12">
    <source>
        <dbReference type="ARBA" id="ARBA00023004"/>
    </source>
</evidence>
<dbReference type="GO" id="GO:0045275">
    <property type="term" value="C:respiratory chain complex III"/>
    <property type="evidence" value="ECO:0007669"/>
    <property type="project" value="InterPro"/>
</dbReference>
<evidence type="ECO:0000256" key="1">
    <source>
        <dbReference type="ARBA" id="ARBA00002566"/>
    </source>
</evidence>
<feature type="binding site" evidence="17">
    <location>
        <position position="202"/>
    </location>
    <ligand>
        <name>a ubiquinone</name>
        <dbReference type="ChEBI" id="CHEBI:16389"/>
    </ligand>
</feature>
<dbReference type="Pfam" id="PF00033">
    <property type="entry name" value="Cytochrome_B"/>
    <property type="match status" value="1"/>
</dbReference>
<keyword evidence="12 18" id="KW-0408">Iron</keyword>
<dbReference type="PIRSF" id="PIRSF038885">
    <property type="entry name" value="COB"/>
    <property type="match status" value="1"/>
</dbReference>
<keyword evidence="10 19" id="KW-0249">Electron transport</keyword>
<evidence type="ECO:0000256" key="14">
    <source>
        <dbReference type="ARBA" id="ARBA00023128"/>
    </source>
</evidence>
<dbReference type="GO" id="GO:0005743">
    <property type="term" value="C:mitochondrial inner membrane"/>
    <property type="evidence" value="ECO:0007669"/>
    <property type="project" value="UniProtKB-SubCell"/>
</dbReference>
<evidence type="ECO:0000256" key="19">
    <source>
        <dbReference type="RuleBase" id="RU362117"/>
    </source>
</evidence>
<dbReference type="Pfam" id="PF00032">
    <property type="entry name" value="Cytochrom_B_C"/>
    <property type="match status" value="1"/>
</dbReference>
<evidence type="ECO:0000256" key="2">
    <source>
        <dbReference type="ARBA" id="ARBA00004448"/>
    </source>
</evidence>
<dbReference type="PANTHER" id="PTHR19271">
    <property type="entry name" value="CYTOCHROME B"/>
    <property type="match status" value="1"/>
</dbReference>
<dbReference type="GO" id="GO:0006122">
    <property type="term" value="P:mitochondrial electron transport, ubiquinol to cytochrome c"/>
    <property type="evidence" value="ECO:0007669"/>
    <property type="project" value="TreeGrafter"/>
</dbReference>
<evidence type="ECO:0000256" key="5">
    <source>
        <dbReference type="ARBA" id="ARBA00022617"/>
    </source>
</evidence>
<dbReference type="InterPro" id="IPR005797">
    <property type="entry name" value="Cyt_b/b6_N"/>
</dbReference>
<evidence type="ECO:0000256" key="16">
    <source>
        <dbReference type="ARBA" id="ARBA00061233"/>
    </source>
</evidence>
<organism evidence="23">
    <name type="scientific">Pyrilia vulturina</name>
    <name type="common">Vulturine parrot</name>
    <dbReference type="NCBI Taxonomy" id="285229"/>
    <lineage>
        <taxon>Eukaryota</taxon>
        <taxon>Metazoa</taxon>
        <taxon>Chordata</taxon>
        <taxon>Craniata</taxon>
        <taxon>Vertebrata</taxon>
        <taxon>Euteleostomi</taxon>
        <taxon>Archelosauria</taxon>
        <taxon>Archosauria</taxon>
        <taxon>Dinosauria</taxon>
        <taxon>Saurischia</taxon>
        <taxon>Theropoda</taxon>
        <taxon>Coelurosauria</taxon>
        <taxon>Aves</taxon>
        <taxon>Neognathae</taxon>
        <taxon>Neoaves</taxon>
        <taxon>Telluraves</taxon>
        <taxon>Australaves</taxon>
        <taxon>Psittaciformes</taxon>
        <taxon>Psittacidae</taxon>
        <taxon>Pyrilia</taxon>
    </lineage>
</organism>
<keyword evidence="11 19" id="KW-1133">Transmembrane helix</keyword>